<dbReference type="PANTHER" id="PTHR33481">
    <property type="entry name" value="REVERSE TRANSCRIPTASE"/>
    <property type="match status" value="1"/>
</dbReference>
<protein>
    <recommendedName>
        <fullName evidence="3">Endonuclease/exonuclease/phosphatase domain-containing protein</fullName>
    </recommendedName>
</protein>
<sequence>MEQTSADSKSDSIDAHALESQAVGGLMKMEDIAKDTHAANQDQNNTSVHQFFKQYPKAVAFSLILSLCIVMEAYDPSLIGNFYGLPQFRKRFGEHLPNGDYQSTSTWQSGLQNGTQVGQMIDLFFGHPETRIRGVGFYVLSSISTYQWRVQTHPGINEDMFATLELNTASGLLTIHNVYNHNDRLDVPRLLEHLAPYKCDMVLLGDFNYHHQTWSINVDGVVTQKITLESKMFAAGVKGLGLALQTTPEEVTFSNSQDTGVRSSTIDLTFASRKLVPSVLSGNALRVPGFLADHRIIETVLRRRINTRVRARHQWHEADLQIFQRNLEPLLPSLDAPLDTDTQMDKYMTDIMFGLCETIQACVSKEFRDPQPRRLKYLARRMQKHTAKLDALKAGPQNANSLADTRSILRQVRKHSNELSELFTENMSATTKGAYKLVDISKRIHQPIQISQTPTLKLGDQVAETDIDKIEMVKKEKFPGNDEPHSKSIPDEPRPRPADGRPELFVSQDLTDEQLRLVISNLQKGKAPGPDLIPNEAIQLGGEVLRSRLLRLFRSCLLHSYFPSPFKDSILVMVRKTDFDVVFRKHLLQNLVDKGFPPWYVTLVRSMLSQRSATMRMPGIVSDTFELNTGIPQGSPWSSILFSFFSAPLQERASTGLRHVEVNSRSRWVYLYTFAFVDDIYLIAVPESYEINCKGIEMIHNSVEAAAKELKVIFGPHKYNLMHIIGPQLVKPDTNFGPHIPGFNAASQPKLRILGIMFDQKLNWQLHIDDIVEKVRKRLGYLSIISKRIKGPTLQAMRLYYLTMIWPVITYACGAWFLRQRKGDKGDISVKYGLNNDQIKQLVSLNKECLAQVSGTVLDTASEIIEKELLAENIATVLLSQASQQRIRSLFSHDIRWRHDAQEAWKASKASIAKKGYDHRARVSPDPKVMEKAEERWADRKKRGEIIKARVKKIDTKGYERFVTTTPSYPLASRRTISRSRPPRRPASPDDSVNRTFDSLTFPPQHSTHMILLGVIRQLSSSTFPITVLHRCFHGLPQRHGLQQPGEILPGFAASETLQVAGA</sequence>
<reference evidence="4" key="2">
    <citation type="submission" date="2020-05" db="EMBL/GenBank/DDBJ databases">
        <authorList>
            <person name="Kim H.-S."/>
            <person name="Proctor R.H."/>
            <person name="Brown D.W."/>
        </authorList>
    </citation>
    <scope>NUCLEOTIDE SEQUENCE</scope>
    <source>
        <strain evidence="4">NRRL 45417</strain>
    </source>
</reference>
<dbReference type="EMBL" id="JABFAI010000305">
    <property type="protein sequence ID" value="KAF4946745.1"/>
    <property type="molecule type" value="Genomic_DNA"/>
</dbReference>
<dbReference type="InterPro" id="IPR036691">
    <property type="entry name" value="Endo/exonu/phosph_ase_sf"/>
</dbReference>
<keyword evidence="5" id="KW-1185">Reference proteome</keyword>
<evidence type="ECO:0000256" key="1">
    <source>
        <dbReference type="SAM" id="MobiDB-lite"/>
    </source>
</evidence>
<accession>A0A8H4WR22</accession>
<organism evidence="4 5">
    <name type="scientific">Fusarium gaditjirri</name>
    <dbReference type="NCBI Taxonomy" id="282569"/>
    <lineage>
        <taxon>Eukaryota</taxon>
        <taxon>Fungi</taxon>
        <taxon>Dikarya</taxon>
        <taxon>Ascomycota</taxon>
        <taxon>Pezizomycotina</taxon>
        <taxon>Sordariomycetes</taxon>
        <taxon>Hypocreomycetidae</taxon>
        <taxon>Hypocreales</taxon>
        <taxon>Nectriaceae</taxon>
        <taxon>Fusarium</taxon>
        <taxon>Fusarium nisikadoi species complex</taxon>
    </lineage>
</organism>
<dbReference type="SUPFAM" id="SSF56219">
    <property type="entry name" value="DNase I-like"/>
    <property type="match status" value="1"/>
</dbReference>
<evidence type="ECO:0000256" key="2">
    <source>
        <dbReference type="SAM" id="Phobius"/>
    </source>
</evidence>
<keyword evidence="2" id="KW-1133">Transmembrane helix</keyword>
<evidence type="ECO:0000259" key="3">
    <source>
        <dbReference type="Pfam" id="PF14529"/>
    </source>
</evidence>
<comment type="caution">
    <text evidence="4">The sequence shown here is derived from an EMBL/GenBank/DDBJ whole genome shotgun (WGS) entry which is preliminary data.</text>
</comment>
<name>A0A8H4WR22_9HYPO</name>
<dbReference type="Proteomes" id="UP000604273">
    <property type="component" value="Unassembled WGS sequence"/>
</dbReference>
<feature type="transmembrane region" description="Helical" evidence="2">
    <location>
        <begin position="799"/>
        <end position="818"/>
    </location>
</feature>
<keyword evidence="2" id="KW-0472">Membrane</keyword>
<dbReference type="OrthoDB" id="4842715at2759"/>
<dbReference type="GO" id="GO:0003824">
    <property type="term" value="F:catalytic activity"/>
    <property type="evidence" value="ECO:0007669"/>
    <property type="project" value="InterPro"/>
</dbReference>
<keyword evidence="2" id="KW-0812">Transmembrane</keyword>
<feature type="region of interest" description="Disordered" evidence="1">
    <location>
        <begin position="472"/>
        <end position="501"/>
    </location>
</feature>
<feature type="region of interest" description="Disordered" evidence="1">
    <location>
        <begin position="970"/>
        <end position="1000"/>
    </location>
</feature>
<feature type="domain" description="Endonuclease/exonuclease/phosphatase" evidence="3">
    <location>
        <begin position="174"/>
        <end position="297"/>
    </location>
</feature>
<dbReference type="Gene3D" id="3.60.10.10">
    <property type="entry name" value="Endonuclease/exonuclease/phosphatase"/>
    <property type="match status" value="1"/>
</dbReference>
<proteinExistence type="predicted"/>
<evidence type="ECO:0000313" key="4">
    <source>
        <dbReference type="EMBL" id="KAF4946745.1"/>
    </source>
</evidence>
<dbReference type="InterPro" id="IPR005135">
    <property type="entry name" value="Endo/exonuclease/phosphatase"/>
</dbReference>
<gene>
    <name evidence="4" type="ORF">FGADI_10949</name>
</gene>
<reference evidence="4" key="1">
    <citation type="journal article" date="2020" name="BMC Genomics">
        <title>Correction to: Identification and distribution of gene clusters required for synthesis of sphingolipid metabolism inhibitors in diverse species of the filamentous fungus Fusarium.</title>
        <authorList>
            <person name="Kim H.S."/>
            <person name="Lohmar J.M."/>
            <person name="Busman M."/>
            <person name="Brown D.W."/>
            <person name="Naumann T.A."/>
            <person name="Divon H.H."/>
            <person name="Lysoe E."/>
            <person name="Uhlig S."/>
            <person name="Proctor R.H."/>
        </authorList>
    </citation>
    <scope>NUCLEOTIDE SEQUENCE</scope>
    <source>
        <strain evidence="4">NRRL 45417</strain>
    </source>
</reference>
<dbReference type="AlphaFoldDB" id="A0A8H4WR22"/>
<dbReference type="Pfam" id="PF14529">
    <property type="entry name" value="Exo_endo_phos_2"/>
    <property type="match status" value="1"/>
</dbReference>
<dbReference type="PANTHER" id="PTHR33481:SF1">
    <property type="entry name" value="ENDONUCLEASE_EXONUCLEASE_PHOSPHATASE DOMAIN-CONTAINING PROTEIN-RELATED"/>
    <property type="match status" value="1"/>
</dbReference>
<evidence type="ECO:0000313" key="5">
    <source>
        <dbReference type="Proteomes" id="UP000604273"/>
    </source>
</evidence>